<dbReference type="Pfam" id="PF00743">
    <property type="entry name" value="FMO-like"/>
    <property type="match status" value="1"/>
</dbReference>
<reference evidence="5" key="1">
    <citation type="submission" date="2016-10" db="EMBL/GenBank/DDBJ databases">
        <authorList>
            <person name="Varghese N."/>
            <person name="Submissions S."/>
        </authorList>
    </citation>
    <scope>NUCLEOTIDE SEQUENCE [LARGE SCALE GENOMIC DNA]</scope>
    <source>
        <strain evidence="5">CGMCC 1.11014</strain>
    </source>
</reference>
<dbReference type="InterPro" id="IPR036188">
    <property type="entry name" value="FAD/NAD-bd_sf"/>
</dbReference>
<dbReference type="InterPro" id="IPR020946">
    <property type="entry name" value="Flavin_mOase-like"/>
</dbReference>
<dbReference type="Proteomes" id="UP000199391">
    <property type="component" value="Unassembled WGS sequence"/>
</dbReference>
<dbReference type="SUPFAM" id="SSF51905">
    <property type="entry name" value="FAD/NAD(P)-binding domain"/>
    <property type="match status" value="2"/>
</dbReference>
<dbReference type="InterPro" id="IPR051209">
    <property type="entry name" value="FAD-bind_Monooxygenase_sf"/>
</dbReference>
<dbReference type="AlphaFoldDB" id="A0A1I7LSX3"/>
<keyword evidence="5" id="KW-1185">Reference proteome</keyword>
<sequence>MSASTTIAEQKIVEDDTFIANMLEAASVPTLMMTLVHLTGDTTILEGAIKPRTPLIGEVQGYLGDAEKAEVRALALQALKRYRDGGHQLPPPPSAETVHRMMSFMVGEHVAAEYVPMMMEEMGLDGGDSRASRFERPVSESAREDFKVLIIGAGMSGLLAGVRLKELGVPFTIIEKGACVGGTWHENRYPGCRVDIASHFYSYSFEPSHDWTQFYSGRDELFAYFNRFADKHGIRGCIQFNTEVTSAAYDEDSAQWQVTLRRQGGEERRGANAVISAVGQLNRPRIPEIKGLELFKGAIMHSAEWKPERSLKGKRVAVIGTGASAFQLVPEVAKEASRLFVLQRSPVWMLPNPNYHALVSESKKWLLKHVPFYARWYRFLLFWPGTDGILPKLKMDPSWPHPRRAVNAHNDVMRETLTDYIKRQVGDDAALLEKVVPTYPVMVKRMLQDNGSWLKTLQRDNVELVTDGISEINASGVVCGGTQYDVDAIVFATGFHANKFLWPMTITGRGGVTLNDVWQDEPRAYLGITVPGFPNLFCMYGPGTNLAHGGSIIFNSECQVRYTVGCIKALLEQGKKALDCKPEVYHAYNTRLADELAGMVWSYEGVDSWYKNSAGRVVNTSPWRLVDYWTWTRNPDLADYSMS</sequence>
<keyword evidence="2" id="KW-0274">FAD</keyword>
<name>A0A1I7LSX3_9BURK</name>
<accession>A0A1I7LSX3</accession>
<dbReference type="GO" id="GO:0050661">
    <property type="term" value="F:NADP binding"/>
    <property type="evidence" value="ECO:0007669"/>
    <property type="project" value="InterPro"/>
</dbReference>
<evidence type="ECO:0000313" key="4">
    <source>
        <dbReference type="EMBL" id="SFV12670.1"/>
    </source>
</evidence>
<dbReference type="GO" id="GO:0004499">
    <property type="term" value="F:N,N-dimethylaniline monooxygenase activity"/>
    <property type="evidence" value="ECO:0007669"/>
    <property type="project" value="InterPro"/>
</dbReference>
<dbReference type="EMBL" id="FPBO01000036">
    <property type="protein sequence ID" value="SFV12670.1"/>
    <property type="molecule type" value="Genomic_DNA"/>
</dbReference>
<keyword evidence="4" id="KW-0503">Monooxygenase</keyword>
<keyword evidence="3" id="KW-0560">Oxidoreductase</keyword>
<dbReference type="STRING" id="1035707.SAMN05216552_103682"/>
<proteinExistence type="predicted"/>
<keyword evidence="1" id="KW-0285">Flavoprotein</keyword>
<gene>
    <name evidence="4" type="ORF">SAMN05216552_103682</name>
</gene>
<dbReference type="PANTHER" id="PTHR42877:SF4">
    <property type="entry name" value="FAD_NAD(P)-BINDING DOMAIN-CONTAINING PROTEIN-RELATED"/>
    <property type="match status" value="1"/>
</dbReference>
<evidence type="ECO:0000313" key="5">
    <source>
        <dbReference type="Proteomes" id="UP000199391"/>
    </source>
</evidence>
<dbReference type="OrthoDB" id="9766402at2"/>
<dbReference type="PRINTS" id="PR00370">
    <property type="entry name" value="FMOXYGENASE"/>
</dbReference>
<dbReference type="GO" id="GO:0050660">
    <property type="term" value="F:flavin adenine dinucleotide binding"/>
    <property type="evidence" value="ECO:0007669"/>
    <property type="project" value="InterPro"/>
</dbReference>
<dbReference type="PANTHER" id="PTHR42877">
    <property type="entry name" value="L-ORNITHINE N(5)-MONOOXYGENASE-RELATED"/>
    <property type="match status" value="1"/>
</dbReference>
<protein>
    <submittedName>
        <fullName evidence="4">4-hydroxyacetophenone monooxygenase</fullName>
    </submittedName>
</protein>
<dbReference type="InterPro" id="IPR000960">
    <property type="entry name" value="Flavin_mOase"/>
</dbReference>
<organism evidence="4 5">
    <name type="scientific">Pseudoduganella namucuonensis</name>
    <dbReference type="NCBI Taxonomy" id="1035707"/>
    <lineage>
        <taxon>Bacteria</taxon>
        <taxon>Pseudomonadati</taxon>
        <taxon>Pseudomonadota</taxon>
        <taxon>Betaproteobacteria</taxon>
        <taxon>Burkholderiales</taxon>
        <taxon>Oxalobacteraceae</taxon>
        <taxon>Telluria group</taxon>
        <taxon>Pseudoduganella</taxon>
    </lineage>
</organism>
<evidence type="ECO:0000256" key="3">
    <source>
        <dbReference type="ARBA" id="ARBA00023002"/>
    </source>
</evidence>
<dbReference type="RefSeq" id="WP_093559258.1">
    <property type="nucleotide sequence ID" value="NZ_FPBO01000036.1"/>
</dbReference>
<dbReference type="Gene3D" id="3.50.50.60">
    <property type="entry name" value="FAD/NAD(P)-binding domain"/>
    <property type="match status" value="2"/>
</dbReference>
<evidence type="ECO:0000256" key="1">
    <source>
        <dbReference type="ARBA" id="ARBA00022630"/>
    </source>
</evidence>
<evidence type="ECO:0000256" key="2">
    <source>
        <dbReference type="ARBA" id="ARBA00022827"/>
    </source>
</evidence>